<name>A0ABU5K3Y2_9BACI</name>
<comment type="caution">
    <text evidence="1">The sequence shown here is derived from an EMBL/GenBank/DDBJ whole genome shotgun (WGS) entry which is preliminary data.</text>
</comment>
<organism evidence="1 2">
    <name type="scientific">Bacillus bingmayongensis</name>
    <dbReference type="NCBI Taxonomy" id="1150157"/>
    <lineage>
        <taxon>Bacteria</taxon>
        <taxon>Bacillati</taxon>
        <taxon>Bacillota</taxon>
        <taxon>Bacilli</taxon>
        <taxon>Bacillales</taxon>
        <taxon>Bacillaceae</taxon>
        <taxon>Bacillus</taxon>
    </lineage>
</organism>
<sequence>MGTNEWKVEFTIGETKISTPAGIQSLLDIQEEGERVMEVNNAVSNIKKETGINLRDIIEDVHSNAVIRLA</sequence>
<evidence type="ECO:0000313" key="1">
    <source>
        <dbReference type="EMBL" id="MDZ5610455.1"/>
    </source>
</evidence>
<protein>
    <submittedName>
        <fullName evidence="1">Uncharacterized protein</fullName>
    </submittedName>
</protein>
<keyword evidence="2" id="KW-1185">Reference proteome</keyword>
<reference evidence="2" key="1">
    <citation type="submission" date="2023-11" db="EMBL/GenBank/DDBJ databases">
        <title>Genome Sequence of Bacillus pseudomycoides stain BUPM19.</title>
        <authorList>
            <person name="Farhat A."/>
        </authorList>
    </citation>
    <scope>NUCLEOTIDE SEQUENCE [LARGE SCALE GENOMIC DNA]</scope>
    <source>
        <strain evidence="2">BUPM19</strain>
    </source>
</reference>
<dbReference type="Proteomes" id="UP001291930">
    <property type="component" value="Unassembled WGS sequence"/>
</dbReference>
<proteinExistence type="predicted"/>
<evidence type="ECO:0000313" key="2">
    <source>
        <dbReference type="Proteomes" id="UP001291930"/>
    </source>
</evidence>
<dbReference type="EMBL" id="JAXOVW010000158">
    <property type="protein sequence ID" value="MDZ5610455.1"/>
    <property type="molecule type" value="Genomic_DNA"/>
</dbReference>
<accession>A0ABU5K3Y2</accession>
<dbReference type="RefSeq" id="WP_374219665.1">
    <property type="nucleotide sequence ID" value="NZ_JAXOVW010000158.1"/>
</dbReference>
<gene>
    <name evidence="1" type="ORF">U2I54_26420</name>
</gene>